<dbReference type="InterPro" id="IPR013783">
    <property type="entry name" value="Ig-like_fold"/>
</dbReference>
<dbReference type="PANTHER" id="PTHR13817">
    <property type="entry name" value="TITIN"/>
    <property type="match status" value="1"/>
</dbReference>
<feature type="compositionally biased region" description="Polar residues" evidence="2">
    <location>
        <begin position="642"/>
        <end position="652"/>
    </location>
</feature>
<accession>A0AAD9JSL8</accession>
<dbReference type="PROSITE" id="PS51257">
    <property type="entry name" value="PROKAR_LIPOPROTEIN"/>
    <property type="match status" value="1"/>
</dbReference>
<dbReference type="PROSITE" id="PS50853">
    <property type="entry name" value="FN3"/>
    <property type="match status" value="4"/>
</dbReference>
<feature type="region of interest" description="Disordered" evidence="2">
    <location>
        <begin position="238"/>
        <end position="272"/>
    </location>
</feature>
<evidence type="ECO:0000256" key="1">
    <source>
        <dbReference type="ARBA" id="ARBA00022737"/>
    </source>
</evidence>
<gene>
    <name evidence="4" type="ORF">LSH36_175g05012</name>
</gene>
<feature type="domain" description="Fibronectin type-III" evidence="3">
    <location>
        <begin position="263"/>
        <end position="357"/>
    </location>
</feature>
<feature type="region of interest" description="Disordered" evidence="2">
    <location>
        <begin position="805"/>
        <end position="834"/>
    </location>
</feature>
<feature type="region of interest" description="Disordered" evidence="2">
    <location>
        <begin position="572"/>
        <end position="676"/>
    </location>
</feature>
<feature type="domain" description="Fibronectin type-III" evidence="3">
    <location>
        <begin position="146"/>
        <end position="240"/>
    </location>
</feature>
<evidence type="ECO:0000259" key="3">
    <source>
        <dbReference type="PROSITE" id="PS50853"/>
    </source>
</evidence>
<dbReference type="InterPro" id="IPR003961">
    <property type="entry name" value="FN3_dom"/>
</dbReference>
<reference evidence="4" key="1">
    <citation type="journal article" date="2023" name="Mol. Biol. Evol.">
        <title>Third-Generation Sequencing Reveals the Adaptive Role of the Epigenome in Three Deep-Sea Polychaetes.</title>
        <authorList>
            <person name="Perez M."/>
            <person name="Aroh O."/>
            <person name="Sun Y."/>
            <person name="Lan Y."/>
            <person name="Juniper S.K."/>
            <person name="Young C.R."/>
            <person name="Angers B."/>
            <person name="Qian P.Y."/>
        </authorList>
    </citation>
    <scope>NUCLEOTIDE SEQUENCE</scope>
    <source>
        <strain evidence="4">P08H-3</strain>
    </source>
</reference>
<feature type="compositionally biased region" description="Polar residues" evidence="2">
    <location>
        <begin position="624"/>
        <end position="635"/>
    </location>
</feature>
<dbReference type="PRINTS" id="PR00014">
    <property type="entry name" value="FNTYPEIII"/>
</dbReference>
<feature type="compositionally biased region" description="Basic and acidic residues" evidence="2">
    <location>
        <begin position="240"/>
        <end position="256"/>
    </location>
</feature>
<name>A0AAD9JSL8_9ANNE</name>
<feature type="domain" description="Fibronectin type-III" evidence="3">
    <location>
        <begin position="367"/>
        <end position="464"/>
    </location>
</feature>
<dbReference type="SUPFAM" id="SSF49265">
    <property type="entry name" value="Fibronectin type III"/>
    <property type="match status" value="2"/>
</dbReference>
<feature type="domain" description="Fibronectin type-III" evidence="3">
    <location>
        <begin position="466"/>
        <end position="560"/>
    </location>
</feature>
<dbReference type="InterPro" id="IPR050964">
    <property type="entry name" value="Striated_Muscle_Regulatory"/>
</dbReference>
<dbReference type="EMBL" id="JAODUP010000175">
    <property type="protein sequence ID" value="KAK2158181.1"/>
    <property type="molecule type" value="Genomic_DNA"/>
</dbReference>
<dbReference type="InterPro" id="IPR036116">
    <property type="entry name" value="FN3_sf"/>
</dbReference>
<keyword evidence="5" id="KW-1185">Reference proteome</keyword>
<feature type="compositionally biased region" description="Acidic residues" evidence="2">
    <location>
        <begin position="580"/>
        <end position="606"/>
    </location>
</feature>
<evidence type="ECO:0000313" key="4">
    <source>
        <dbReference type="EMBL" id="KAK2158181.1"/>
    </source>
</evidence>
<proteinExistence type="predicted"/>
<evidence type="ECO:0000256" key="2">
    <source>
        <dbReference type="SAM" id="MobiDB-lite"/>
    </source>
</evidence>
<dbReference type="PANTHER" id="PTHR13817:SF173">
    <property type="entry name" value="FRAZZLED"/>
    <property type="match status" value="1"/>
</dbReference>
<feature type="compositionally biased region" description="Polar residues" evidence="2">
    <location>
        <begin position="811"/>
        <end position="825"/>
    </location>
</feature>
<dbReference type="SMART" id="SM00060">
    <property type="entry name" value="FN3"/>
    <property type="match status" value="5"/>
</dbReference>
<evidence type="ECO:0000313" key="5">
    <source>
        <dbReference type="Proteomes" id="UP001208570"/>
    </source>
</evidence>
<protein>
    <recommendedName>
        <fullName evidence="3">Fibronectin type-III domain-containing protein</fullName>
    </recommendedName>
</protein>
<dbReference type="Proteomes" id="UP001208570">
    <property type="component" value="Unassembled WGS sequence"/>
</dbReference>
<dbReference type="AlphaFoldDB" id="A0AAD9JSL8"/>
<dbReference type="Pfam" id="PF00041">
    <property type="entry name" value="fn3"/>
    <property type="match status" value="4"/>
</dbReference>
<comment type="caution">
    <text evidence="4">The sequence shown here is derived from an EMBL/GenBank/DDBJ whole genome shotgun (WGS) entry which is preliminary data.</text>
</comment>
<dbReference type="CDD" id="cd00063">
    <property type="entry name" value="FN3"/>
    <property type="match status" value="4"/>
</dbReference>
<sequence>MDRSWTAINYQMSAGPCCSPTFASCSAVISPPSTCSSAENPVLRFVDLPSKGQVDGMSPLGQIRAPTAEGKARLRLIGTRDHRRCRHTTTAKAACKQTKMAGNPYEAHDSFDRGVDTQWRLLLPVPFGARSKTNWGGMAQEQKGTRPRGLTAEVLNATTISLSWKHPKVATDDCPVKRYVLRLKQDGARRSRAWKVDGARRALGLHNLKSDTLYSIRLVAIMCNGKGKPSKWIEIMTSKTRRDAKDTDARSPREEPVGIETRPPGRPTNVRTRTYPDSVILNWQAPTESEVVVRGYMVGYGEGVPDVNWQYVDANQRNVTIKNLKPSTQYIISLRAFNKIGKGPTVYDMIYTRALAGSPMDRESIPKPENLRAKVLSPTNVWLQWRDPSLGRAQQINDNRYYNVHYQVYPDGEKLSVVVKALHVVLYELTPGTEYEFSVRTVKDAFYSDFSDSIRNTTYETAPGSAPRTVSVALVEGSISVQITWRPPKQPNGKIKGYLVLHSSDRVRPIAEWNAMATAETTAVVDGLDPGVTYYFKVQARNSIGYGPLSKTSELTIPRGGVKNTYTEMLAINSEATPNVDEDDYEDETEDPDEERDDDDDNDSETNEIPGFETDAELDPDSLPASSGSTPQNATADLEPASRSSVGSNPGSKNKRHHPYEASPQSGSQRKLGGPSKSVVQFTAKVLHTINAFITWPATPPGCNCDAHAVDIQYVFHLYMRGQEETPQMRHLSTNVVHLEDLDPNELYHYQVKYIFPNRTETAWSQEQNLDTDCRSSRSISVFSEAKEDIRESNALRTGRIIIGSGANGGDPNSRSCQMSEQVSPGQDAISADG</sequence>
<keyword evidence="1" id="KW-0677">Repeat</keyword>
<organism evidence="4 5">
    <name type="scientific">Paralvinella palmiformis</name>
    <dbReference type="NCBI Taxonomy" id="53620"/>
    <lineage>
        <taxon>Eukaryota</taxon>
        <taxon>Metazoa</taxon>
        <taxon>Spiralia</taxon>
        <taxon>Lophotrochozoa</taxon>
        <taxon>Annelida</taxon>
        <taxon>Polychaeta</taxon>
        <taxon>Sedentaria</taxon>
        <taxon>Canalipalpata</taxon>
        <taxon>Terebellida</taxon>
        <taxon>Terebelliformia</taxon>
        <taxon>Alvinellidae</taxon>
        <taxon>Paralvinella</taxon>
    </lineage>
</organism>
<dbReference type="Gene3D" id="2.60.40.10">
    <property type="entry name" value="Immunoglobulins"/>
    <property type="match status" value="4"/>
</dbReference>